<dbReference type="PIRSF" id="PIRSF006728">
    <property type="entry name" value="CinA"/>
    <property type="match status" value="1"/>
</dbReference>
<evidence type="ECO:0000256" key="1">
    <source>
        <dbReference type="HAMAP-Rule" id="MF_00226"/>
    </source>
</evidence>
<dbReference type="NCBIfam" id="NF001813">
    <property type="entry name" value="PRK00549.1"/>
    <property type="match status" value="1"/>
</dbReference>
<dbReference type="Gene3D" id="3.40.980.10">
    <property type="entry name" value="MoaB/Mog-like domain"/>
    <property type="match status" value="1"/>
</dbReference>
<dbReference type="SUPFAM" id="SSF53218">
    <property type="entry name" value="Molybdenum cofactor biosynthesis proteins"/>
    <property type="match status" value="1"/>
</dbReference>
<gene>
    <name evidence="1" type="primary">cinA</name>
    <name evidence="3" type="ORF">EV213_10779</name>
</gene>
<dbReference type="Pfam" id="PF02464">
    <property type="entry name" value="CinA"/>
    <property type="match status" value="1"/>
</dbReference>
<dbReference type="NCBIfam" id="TIGR00200">
    <property type="entry name" value="cinA_nterm"/>
    <property type="match status" value="1"/>
</dbReference>
<organism evidence="3 4">
    <name type="scientific">Aureibacillus halotolerans</name>
    <dbReference type="NCBI Taxonomy" id="1508390"/>
    <lineage>
        <taxon>Bacteria</taxon>
        <taxon>Bacillati</taxon>
        <taxon>Bacillota</taxon>
        <taxon>Bacilli</taxon>
        <taxon>Bacillales</taxon>
        <taxon>Bacillaceae</taxon>
        <taxon>Aureibacillus</taxon>
    </lineage>
</organism>
<dbReference type="NCBIfam" id="TIGR00199">
    <property type="entry name" value="PncC_domain"/>
    <property type="match status" value="1"/>
</dbReference>
<dbReference type="InterPro" id="IPR001453">
    <property type="entry name" value="MoaB/Mog_dom"/>
</dbReference>
<dbReference type="SUPFAM" id="SSF142433">
    <property type="entry name" value="CinA-like"/>
    <property type="match status" value="1"/>
</dbReference>
<feature type="domain" description="MoaB/Mog" evidence="2">
    <location>
        <begin position="4"/>
        <end position="170"/>
    </location>
</feature>
<dbReference type="AlphaFoldDB" id="A0A4R6U2W4"/>
<dbReference type="NCBIfam" id="TIGR00177">
    <property type="entry name" value="molyb_syn"/>
    <property type="match status" value="1"/>
</dbReference>
<dbReference type="PANTHER" id="PTHR13939">
    <property type="entry name" value="NICOTINAMIDE-NUCLEOTIDE AMIDOHYDROLASE PNCC"/>
    <property type="match status" value="1"/>
</dbReference>
<keyword evidence="4" id="KW-1185">Reference proteome</keyword>
<dbReference type="InterPro" id="IPR008136">
    <property type="entry name" value="CinA_C"/>
</dbReference>
<dbReference type="Gene3D" id="3.30.70.2860">
    <property type="match status" value="1"/>
</dbReference>
<dbReference type="Gene3D" id="3.90.950.20">
    <property type="entry name" value="CinA-like"/>
    <property type="match status" value="1"/>
</dbReference>
<dbReference type="PANTHER" id="PTHR13939:SF0">
    <property type="entry name" value="NMN AMIDOHYDROLASE-LIKE PROTEIN YFAY"/>
    <property type="match status" value="1"/>
</dbReference>
<comment type="similarity">
    <text evidence="1">Belongs to the CinA family.</text>
</comment>
<dbReference type="InterPro" id="IPR050101">
    <property type="entry name" value="CinA"/>
</dbReference>
<sequence>MNAEIIAVGSELLLGQIANTNAQFISKELAEVGINVYFHTVVGDNPQRLKHVIETAEQRADVLLFTGGLGPTKDDLTKETVARHLGVQLVHDPEALHYIEDYFASVNRQMTPNNRKQALVLEGCEVLKNTTGMAPGMALTKQGKVYLMFPGPPHELQPMFLKSALPYLTNTFPELDRIESRVLRFTGIGESQLEHELEDLLSAQTNPTIAPLAKPGEVTLRLTVKHRDPQEAKRLLDACEEKIKARVGEYLYGYGETMLPEALVHTLKEKQQTVAAAESLTGGMFADALIAVPGASSVVKGGVVCYHPDLKVSLLSIQPDVIKTYGTVSEECAKAMAENIRRIAGASIGIGFTGVAGPDDLEGKAPGTVYIAVATENGTTVDSFRFAGSRASVRNRAVRQGMALLLRGE</sequence>
<reference evidence="3 4" key="1">
    <citation type="submission" date="2019-03" db="EMBL/GenBank/DDBJ databases">
        <title>Genomic Encyclopedia of Type Strains, Phase IV (KMG-IV): sequencing the most valuable type-strain genomes for metagenomic binning, comparative biology and taxonomic classification.</title>
        <authorList>
            <person name="Goeker M."/>
        </authorList>
    </citation>
    <scope>NUCLEOTIDE SEQUENCE [LARGE SCALE GENOMIC DNA]</scope>
    <source>
        <strain evidence="3 4">DSM 28697</strain>
    </source>
</reference>
<accession>A0A4R6U2W4</accession>
<proteinExistence type="inferred from homology"/>
<evidence type="ECO:0000259" key="2">
    <source>
        <dbReference type="SMART" id="SM00852"/>
    </source>
</evidence>
<dbReference type="EMBL" id="SNYJ01000007">
    <property type="protein sequence ID" value="TDQ39712.1"/>
    <property type="molecule type" value="Genomic_DNA"/>
</dbReference>
<protein>
    <recommendedName>
        <fullName evidence="1">Putative competence-damage inducible protein</fullName>
    </recommendedName>
</protein>
<dbReference type="Pfam" id="PF00994">
    <property type="entry name" value="MoCF_biosynth"/>
    <property type="match status" value="1"/>
</dbReference>
<dbReference type="InterPro" id="IPR036653">
    <property type="entry name" value="CinA-like_C"/>
</dbReference>
<evidence type="ECO:0000313" key="3">
    <source>
        <dbReference type="EMBL" id="TDQ39712.1"/>
    </source>
</evidence>
<dbReference type="InterPro" id="IPR041424">
    <property type="entry name" value="CinA_KH"/>
</dbReference>
<dbReference type="InterPro" id="IPR008135">
    <property type="entry name" value="Competence-induced_CinA"/>
</dbReference>
<name>A0A4R6U2W4_9BACI</name>
<evidence type="ECO:0000313" key="4">
    <source>
        <dbReference type="Proteomes" id="UP000295632"/>
    </source>
</evidence>
<dbReference type="Proteomes" id="UP000295632">
    <property type="component" value="Unassembled WGS sequence"/>
</dbReference>
<dbReference type="HAMAP" id="MF_00226_B">
    <property type="entry name" value="CinA_B"/>
    <property type="match status" value="1"/>
</dbReference>
<dbReference type="RefSeq" id="WP_133580391.1">
    <property type="nucleotide sequence ID" value="NZ_SNYJ01000007.1"/>
</dbReference>
<dbReference type="OrthoDB" id="9801454at2"/>
<comment type="caution">
    <text evidence="3">The sequence shown here is derived from an EMBL/GenBank/DDBJ whole genome shotgun (WGS) entry which is preliminary data.</text>
</comment>
<dbReference type="Pfam" id="PF18146">
    <property type="entry name" value="CinA_KH"/>
    <property type="match status" value="1"/>
</dbReference>
<dbReference type="SMART" id="SM00852">
    <property type="entry name" value="MoCF_biosynth"/>
    <property type="match status" value="1"/>
</dbReference>
<dbReference type="InterPro" id="IPR036425">
    <property type="entry name" value="MoaB/Mog-like_dom_sf"/>
</dbReference>
<dbReference type="CDD" id="cd00885">
    <property type="entry name" value="cinA"/>
    <property type="match status" value="1"/>
</dbReference>